<sequence>MDQVYGSLPIAPEERARAARAALHRTEDYDRSGTVLDRVDRHAAARPDDAALVHEGSTVSYRELAAEVQRAAAGLAAAGVRGGGTVAVGGRRGGEVVTAFLALELLGAVYLPVDAAWPAARVEQVLVDSGAVLLVTTGGAQDAENGQYATSLRKGAAAADCPHRPYETLLSAGEPAVDGTVSGPAAPARRADPEEVRYLLYTSGSTGRPKGALIEQQGMLNHLWAKVQDLRLSPDDRVAQTAPLGFDISVWQMLTPLLIGGCVQFFSDEEAQDGAALLDAVLRRGTTVLETVPTLVRFLLDAADTGGSRRGFGALRWMIATGEELPPALARRWLTRHPGIGLLNAYGPTECSDDVTHAELTLGHLSVDGKEVAHLPIGGPVGNVSLYVLRRGADGWLACSRGEPGELFVGGVSVGRGYLGDPERTAAAFFADPFADAGGRLYRTGDAVRVLPSGELTYLGRVDRQVKLGGVRMELAEIEAVLTSHPTVAAGAVTVVRAAPQAALVARESAHALAPAEPDRLVAYVAPAPGASCDRQELLDHLAARLPGPMVPSTVVELSALPLTRNGKIDYAALPAPPRRERPAGLRLDPPVGPAEEGIARIVAELLGLDSVGRRDRFLALGGDSLMAMRLVARLRRLGSRATLREVLLDGSPAALAGYGWQTPTEAPSASLHTSSFEGERSRPLTPQQAGVYFHWRLDPESPYYSYQGSLLIEGPLDTDRLTRAWGLLLRENPLLLARFTEQDGKPEHSYPHWEVPLPPVETWADPAAYRELAFDEAARPFRLTEEPSVRLRLFRMGEFEHRLLVTMHEILIDGWGATVLFQRLAELYGAAADPEAEPGPEHTARYDRYLDWHEERLAAPETAEAGKYWQSRLSGPLPVLDIARQPRPSRPDYRGGIVEAVLDRRTATALREAAADAGGTPFVHLLAAYALALTYYGDAEEVVIGAPMANREHPEQADVPAFLLSMLPLRITVPADLRLGDFVAMVRDLVLEGFAAAEHPLGWTLRGLAGTARSGAATPVFQTMLNMLAYPSRETASDGVSFRFVELDTRFTKYDCALYAQPHGHGELLLQFAHQLQLLDTGAAEAVLASTLRALHALIDAPGTAIRDLNLLPGAEPSPTHTGGHS</sequence>
<evidence type="ECO:0000256" key="2">
    <source>
        <dbReference type="ARBA" id="ARBA00022450"/>
    </source>
</evidence>
<dbReference type="InterPro" id="IPR036736">
    <property type="entry name" value="ACP-like_sf"/>
</dbReference>
<dbReference type="Pfam" id="PF13193">
    <property type="entry name" value="AMP-binding_C"/>
    <property type="match status" value="1"/>
</dbReference>
<dbReference type="GO" id="GO:0031177">
    <property type="term" value="F:phosphopantetheine binding"/>
    <property type="evidence" value="ECO:0007669"/>
    <property type="project" value="TreeGrafter"/>
</dbReference>
<dbReference type="GO" id="GO:0003824">
    <property type="term" value="F:catalytic activity"/>
    <property type="evidence" value="ECO:0007669"/>
    <property type="project" value="InterPro"/>
</dbReference>
<dbReference type="InterPro" id="IPR042099">
    <property type="entry name" value="ANL_N_sf"/>
</dbReference>
<dbReference type="Pfam" id="PF00668">
    <property type="entry name" value="Condensation"/>
    <property type="match status" value="1"/>
</dbReference>
<dbReference type="AlphaFoldDB" id="A0AB39PC54"/>
<dbReference type="InterPro" id="IPR006162">
    <property type="entry name" value="Ppantetheine_attach_site"/>
</dbReference>
<dbReference type="PROSITE" id="PS00012">
    <property type="entry name" value="PHOSPHOPANTETHEINE"/>
    <property type="match status" value="1"/>
</dbReference>
<evidence type="ECO:0000256" key="1">
    <source>
        <dbReference type="ARBA" id="ARBA00001957"/>
    </source>
</evidence>
<dbReference type="NCBIfam" id="TIGR01733">
    <property type="entry name" value="AA-adenyl-dom"/>
    <property type="match status" value="1"/>
</dbReference>
<protein>
    <submittedName>
        <fullName evidence="5">Amino acid adenylation domain-containing protein</fullName>
    </submittedName>
</protein>
<dbReference type="GO" id="GO:0043041">
    <property type="term" value="P:amino acid activation for nonribosomal peptide biosynthetic process"/>
    <property type="evidence" value="ECO:0007669"/>
    <property type="project" value="TreeGrafter"/>
</dbReference>
<dbReference type="InterPro" id="IPR000873">
    <property type="entry name" value="AMP-dep_synth/lig_dom"/>
</dbReference>
<dbReference type="PROSITE" id="PS00455">
    <property type="entry name" value="AMP_BINDING"/>
    <property type="match status" value="1"/>
</dbReference>
<dbReference type="InterPro" id="IPR001242">
    <property type="entry name" value="Condensation_dom"/>
</dbReference>
<dbReference type="PANTHER" id="PTHR45527:SF1">
    <property type="entry name" value="FATTY ACID SYNTHASE"/>
    <property type="match status" value="1"/>
</dbReference>
<dbReference type="RefSeq" id="WP_369233942.1">
    <property type="nucleotide sequence ID" value="NZ_CP163435.1"/>
</dbReference>
<dbReference type="Pfam" id="PF00550">
    <property type="entry name" value="PP-binding"/>
    <property type="match status" value="1"/>
</dbReference>
<dbReference type="CDD" id="cd05930">
    <property type="entry name" value="A_NRPS"/>
    <property type="match status" value="1"/>
</dbReference>
<dbReference type="Gene3D" id="3.30.559.30">
    <property type="entry name" value="Nonribosomal peptide synthetase, condensation domain"/>
    <property type="match status" value="1"/>
</dbReference>
<dbReference type="SUPFAM" id="SSF47336">
    <property type="entry name" value="ACP-like"/>
    <property type="match status" value="1"/>
</dbReference>
<comment type="cofactor">
    <cofactor evidence="1">
        <name>pantetheine 4'-phosphate</name>
        <dbReference type="ChEBI" id="CHEBI:47942"/>
    </cofactor>
</comment>
<name>A0AB39PC54_9ACTN</name>
<dbReference type="Gene3D" id="3.30.559.10">
    <property type="entry name" value="Chloramphenicol acetyltransferase-like domain"/>
    <property type="match status" value="1"/>
</dbReference>
<dbReference type="GO" id="GO:0008610">
    <property type="term" value="P:lipid biosynthetic process"/>
    <property type="evidence" value="ECO:0007669"/>
    <property type="project" value="UniProtKB-ARBA"/>
</dbReference>
<dbReference type="Gene3D" id="3.40.50.12780">
    <property type="entry name" value="N-terminal domain of ligase-like"/>
    <property type="match status" value="1"/>
</dbReference>
<dbReference type="InterPro" id="IPR009081">
    <property type="entry name" value="PP-bd_ACP"/>
</dbReference>
<dbReference type="SUPFAM" id="SSF56801">
    <property type="entry name" value="Acetyl-CoA synthetase-like"/>
    <property type="match status" value="1"/>
</dbReference>
<evidence type="ECO:0000259" key="4">
    <source>
        <dbReference type="PROSITE" id="PS50075"/>
    </source>
</evidence>
<dbReference type="GO" id="GO:0005737">
    <property type="term" value="C:cytoplasm"/>
    <property type="evidence" value="ECO:0007669"/>
    <property type="project" value="TreeGrafter"/>
</dbReference>
<keyword evidence="3" id="KW-0597">Phosphoprotein</keyword>
<organism evidence="5">
    <name type="scientific">Streptomyces sp. R21</name>
    <dbReference type="NCBI Taxonomy" id="3238627"/>
    <lineage>
        <taxon>Bacteria</taxon>
        <taxon>Bacillati</taxon>
        <taxon>Actinomycetota</taxon>
        <taxon>Actinomycetes</taxon>
        <taxon>Kitasatosporales</taxon>
        <taxon>Streptomycetaceae</taxon>
        <taxon>Streptomyces</taxon>
    </lineage>
</organism>
<dbReference type="Gene3D" id="1.10.1200.10">
    <property type="entry name" value="ACP-like"/>
    <property type="match status" value="1"/>
</dbReference>
<dbReference type="InterPro" id="IPR020845">
    <property type="entry name" value="AMP-binding_CS"/>
</dbReference>
<feature type="domain" description="Carrier" evidence="4">
    <location>
        <begin position="590"/>
        <end position="664"/>
    </location>
</feature>
<evidence type="ECO:0000313" key="5">
    <source>
        <dbReference type="EMBL" id="XDQ26689.1"/>
    </source>
</evidence>
<dbReference type="PANTHER" id="PTHR45527">
    <property type="entry name" value="NONRIBOSOMAL PEPTIDE SYNTHETASE"/>
    <property type="match status" value="1"/>
</dbReference>
<dbReference type="InterPro" id="IPR010071">
    <property type="entry name" value="AA_adenyl_dom"/>
</dbReference>
<dbReference type="InterPro" id="IPR023213">
    <property type="entry name" value="CAT-like_dom_sf"/>
</dbReference>
<evidence type="ECO:0000256" key="3">
    <source>
        <dbReference type="ARBA" id="ARBA00022553"/>
    </source>
</evidence>
<dbReference type="GO" id="GO:0044550">
    <property type="term" value="P:secondary metabolite biosynthetic process"/>
    <property type="evidence" value="ECO:0007669"/>
    <property type="project" value="TreeGrafter"/>
</dbReference>
<keyword evidence="2" id="KW-0596">Phosphopantetheine</keyword>
<dbReference type="SUPFAM" id="SSF52777">
    <property type="entry name" value="CoA-dependent acyltransferases"/>
    <property type="match status" value="2"/>
</dbReference>
<accession>A0AB39PC54</accession>
<reference evidence="5" key="1">
    <citation type="submission" date="2024-07" db="EMBL/GenBank/DDBJ databases">
        <authorList>
            <person name="Yu S.T."/>
        </authorList>
    </citation>
    <scope>NUCLEOTIDE SEQUENCE</scope>
    <source>
        <strain evidence="5">R21</strain>
    </source>
</reference>
<proteinExistence type="predicted"/>
<dbReference type="InterPro" id="IPR045851">
    <property type="entry name" value="AMP-bd_C_sf"/>
</dbReference>
<dbReference type="InterPro" id="IPR025110">
    <property type="entry name" value="AMP-bd_C"/>
</dbReference>
<gene>
    <name evidence="5" type="ORF">AB5J56_19125</name>
</gene>
<dbReference type="Pfam" id="PF00501">
    <property type="entry name" value="AMP-binding"/>
    <property type="match status" value="1"/>
</dbReference>
<dbReference type="EMBL" id="CP163435">
    <property type="protein sequence ID" value="XDQ26689.1"/>
    <property type="molecule type" value="Genomic_DNA"/>
</dbReference>
<dbReference type="Gene3D" id="3.30.300.30">
    <property type="match status" value="1"/>
</dbReference>
<dbReference type="PROSITE" id="PS50075">
    <property type="entry name" value="CARRIER"/>
    <property type="match status" value="1"/>
</dbReference>